<dbReference type="EMBL" id="HBNS01000592">
    <property type="protein sequence ID" value="CAE4578729.1"/>
    <property type="molecule type" value="Transcribed_RNA"/>
</dbReference>
<proteinExistence type="predicted"/>
<reference evidence="1" key="1">
    <citation type="submission" date="2021-01" db="EMBL/GenBank/DDBJ databases">
        <authorList>
            <person name="Corre E."/>
            <person name="Pelletier E."/>
            <person name="Niang G."/>
            <person name="Scheremetjew M."/>
            <person name="Finn R."/>
            <person name="Kale V."/>
            <person name="Holt S."/>
            <person name="Cochrane G."/>
            <person name="Meng A."/>
            <person name="Brown T."/>
            <person name="Cohen L."/>
        </authorList>
    </citation>
    <scope>NUCLEOTIDE SEQUENCE</scope>
    <source>
        <strain evidence="1">GSO104</strain>
    </source>
</reference>
<protein>
    <submittedName>
        <fullName evidence="1">Uncharacterized protein</fullName>
    </submittedName>
</protein>
<gene>
    <name evidence="1" type="ORF">DBRI00130_LOCUS475</name>
</gene>
<organism evidence="1">
    <name type="scientific">Ditylum brightwellii</name>
    <dbReference type="NCBI Taxonomy" id="49249"/>
    <lineage>
        <taxon>Eukaryota</taxon>
        <taxon>Sar</taxon>
        <taxon>Stramenopiles</taxon>
        <taxon>Ochrophyta</taxon>
        <taxon>Bacillariophyta</taxon>
        <taxon>Mediophyceae</taxon>
        <taxon>Lithodesmiophycidae</taxon>
        <taxon>Lithodesmiales</taxon>
        <taxon>Lithodesmiaceae</taxon>
        <taxon>Ditylum</taxon>
    </lineage>
</organism>
<name>A0A7S4UY25_9STRA</name>
<accession>A0A7S4UY25</accession>
<evidence type="ECO:0000313" key="1">
    <source>
        <dbReference type="EMBL" id="CAE4578729.1"/>
    </source>
</evidence>
<dbReference type="AlphaFoldDB" id="A0A7S4UY25"/>
<sequence length="108" mass="11911">MCKSNSVAGRFTLSLSKYDCPVRRMHACSLSISVIVAVSTSGMNFFSRNNVSIDPAGTTISTVPTRRRCSGTPPLKCRPQPPANVLETTSVFREGTLRRFYHQCPKQT</sequence>